<organism evidence="2">
    <name type="scientific">Clostridium paraputrificum</name>
    <dbReference type="NCBI Taxonomy" id="29363"/>
    <lineage>
        <taxon>Bacteria</taxon>
        <taxon>Bacillati</taxon>
        <taxon>Bacillota</taxon>
        <taxon>Clostridia</taxon>
        <taxon>Eubacteriales</taxon>
        <taxon>Clostridiaceae</taxon>
        <taxon>Clostridium</taxon>
    </lineage>
</organism>
<dbReference type="EMBL" id="CACRTV010000035">
    <property type="protein sequence ID" value="VYU01924.1"/>
    <property type="molecule type" value="Genomic_DNA"/>
</dbReference>
<sequence length="112" mass="12639">MRNKKEYNKVISKSSIIQNQIPKFGYKSAFIILATAIFSSILVPSFFKSLGVDTKIITILANSILISLSVCYCQFFIETNKKFNGTFVKVFIALSVGIAVISYFWIYVGLYI</sequence>
<evidence type="ECO:0000313" key="2">
    <source>
        <dbReference type="EMBL" id="VYU01924.1"/>
    </source>
</evidence>
<feature type="transmembrane region" description="Helical" evidence="1">
    <location>
        <begin position="24"/>
        <end position="44"/>
    </location>
</feature>
<gene>
    <name evidence="2" type="ORF">CPLFYP93_01178</name>
</gene>
<reference evidence="2" key="1">
    <citation type="submission" date="2019-11" db="EMBL/GenBank/DDBJ databases">
        <authorList>
            <person name="Feng L."/>
        </authorList>
    </citation>
    <scope>NUCLEOTIDE SEQUENCE</scope>
    <source>
        <strain evidence="2">CParaputrificumLFYP93</strain>
    </source>
</reference>
<dbReference type="AlphaFoldDB" id="A0A6N3BFK6"/>
<keyword evidence="1" id="KW-1133">Transmembrane helix</keyword>
<proteinExistence type="predicted"/>
<protein>
    <submittedName>
        <fullName evidence="2">Uncharacterized protein</fullName>
    </submittedName>
</protein>
<keyword evidence="1" id="KW-0472">Membrane</keyword>
<feature type="transmembrane region" description="Helical" evidence="1">
    <location>
        <begin position="56"/>
        <end position="75"/>
    </location>
</feature>
<keyword evidence="1" id="KW-0812">Transmembrane</keyword>
<feature type="transmembrane region" description="Helical" evidence="1">
    <location>
        <begin position="87"/>
        <end position="108"/>
    </location>
</feature>
<name>A0A6N3BFK6_9CLOT</name>
<dbReference type="RefSeq" id="WP_156560244.1">
    <property type="nucleotide sequence ID" value="NZ_CACRTV010000035.1"/>
</dbReference>
<evidence type="ECO:0000256" key="1">
    <source>
        <dbReference type="SAM" id="Phobius"/>
    </source>
</evidence>
<accession>A0A6N3BFK6</accession>